<dbReference type="PANTHER" id="PTHR10745">
    <property type="entry name" value="GLYCYL-TRNA SYNTHETASE/DNA POLYMERASE SUBUNIT GAMMA-2"/>
    <property type="match status" value="1"/>
</dbReference>
<dbReference type="InterPro" id="IPR027031">
    <property type="entry name" value="Gly-tRNA_synthase/POLG2"/>
</dbReference>
<dbReference type="EMBL" id="VSSQ01083314">
    <property type="protein sequence ID" value="MPN31678.1"/>
    <property type="molecule type" value="Genomic_DNA"/>
</dbReference>
<dbReference type="GO" id="GO:0044281">
    <property type="term" value="P:small molecule metabolic process"/>
    <property type="evidence" value="ECO:0007669"/>
    <property type="project" value="UniProtKB-ARBA"/>
</dbReference>
<reference evidence="8" key="1">
    <citation type="submission" date="2019-08" db="EMBL/GenBank/DDBJ databases">
        <authorList>
            <person name="Kucharzyk K."/>
            <person name="Murdoch R.W."/>
            <person name="Higgins S."/>
            <person name="Loffler F."/>
        </authorList>
    </citation>
    <scope>NUCLEOTIDE SEQUENCE</scope>
</reference>
<dbReference type="EC" id="6.1.1.14" evidence="8"/>
<dbReference type="GO" id="GO:0006426">
    <property type="term" value="P:glycyl-tRNA aminoacylation"/>
    <property type="evidence" value="ECO:0007669"/>
    <property type="project" value="TreeGrafter"/>
</dbReference>
<evidence type="ECO:0000256" key="5">
    <source>
        <dbReference type="ARBA" id="ARBA00022917"/>
    </source>
</evidence>
<proteinExistence type="predicted"/>
<evidence type="ECO:0000256" key="2">
    <source>
        <dbReference type="ARBA" id="ARBA00022598"/>
    </source>
</evidence>
<dbReference type="AlphaFoldDB" id="A0A645GY69"/>
<dbReference type="PANTHER" id="PTHR10745:SF8">
    <property type="entry name" value="DNA POLYMERASE SUBUNIT GAMMA-2, MITOCHONDRIAL"/>
    <property type="match status" value="1"/>
</dbReference>
<dbReference type="FunFam" id="3.40.50.800:FF:000002">
    <property type="entry name" value="Glycine--tRNA ligase"/>
    <property type="match status" value="1"/>
</dbReference>
<dbReference type="GO" id="GO:0004820">
    <property type="term" value="F:glycine-tRNA ligase activity"/>
    <property type="evidence" value="ECO:0007669"/>
    <property type="project" value="UniProtKB-EC"/>
</dbReference>
<dbReference type="InterPro" id="IPR036621">
    <property type="entry name" value="Anticodon-bd_dom_sf"/>
</dbReference>
<organism evidence="8">
    <name type="scientific">bioreactor metagenome</name>
    <dbReference type="NCBI Taxonomy" id="1076179"/>
    <lineage>
        <taxon>unclassified sequences</taxon>
        <taxon>metagenomes</taxon>
        <taxon>ecological metagenomes</taxon>
    </lineage>
</organism>
<keyword evidence="2 8" id="KW-0436">Ligase</keyword>
<dbReference type="Pfam" id="PF03129">
    <property type="entry name" value="HGTP_anticodon"/>
    <property type="match status" value="1"/>
</dbReference>
<keyword evidence="6" id="KW-0030">Aminoacyl-tRNA synthetase</keyword>
<accession>A0A645GY69</accession>
<protein>
    <submittedName>
        <fullName evidence="8">Glycine--tRNA ligase</fullName>
        <ecNumber evidence="8">6.1.1.14</ecNumber>
    </submittedName>
</protein>
<dbReference type="InterPro" id="IPR004154">
    <property type="entry name" value="Anticodon-bd"/>
</dbReference>
<evidence type="ECO:0000259" key="7">
    <source>
        <dbReference type="Pfam" id="PF03129"/>
    </source>
</evidence>
<evidence type="ECO:0000256" key="1">
    <source>
        <dbReference type="ARBA" id="ARBA00022490"/>
    </source>
</evidence>
<evidence type="ECO:0000256" key="4">
    <source>
        <dbReference type="ARBA" id="ARBA00022840"/>
    </source>
</evidence>
<gene>
    <name evidence="8" type="primary">glyQS_39</name>
    <name evidence="8" type="ORF">SDC9_179152</name>
</gene>
<dbReference type="SUPFAM" id="SSF52954">
    <property type="entry name" value="Class II aaRS ABD-related"/>
    <property type="match status" value="1"/>
</dbReference>
<evidence type="ECO:0000313" key="8">
    <source>
        <dbReference type="EMBL" id="MPN31678.1"/>
    </source>
</evidence>
<keyword evidence="5" id="KW-0648">Protein biosynthesis</keyword>
<feature type="domain" description="Anticodon-binding" evidence="7">
    <location>
        <begin position="29"/>
        <end position="116"/>
    </location>
</feature>
<sequence>MASSYNEETLENGETRVVLALPPVLAPVKACVMPLVKKDGLPEKAREIINELKFDFKCAYDEKDSIGKRYRRQDAVGTPFCITVDHQTAEDNSVTIRHRDTMTQERVAIVDLHNIIGDAVNMKNLFKKIVE</sequence>
<keyword evidence="3" id="KW-0547">Nucleotide-binding</keyword>
<evidence type="ECO:0000256" key="3">
    <source>
        <dbReference type="ARBA" id="ARBA00022741"/>
    </source>
</evidence>
<keyword evidence="1" id="KW-0963">Cytoplasm</keyword>
<dbReference type="Gene3D" id="3.40.50.800">
    <property type="entry name" value="Anticodon-binding domain"/>
    <property type="match status" value="1"/>
</dbReference>
<dbReference type="CDD" id="cd00858">
    <property type="entry name" value="GlyRS_anticodon"/>
    <property type="match status" value="1"/>
</dbReference>
<evidence type="ECO:0000256" key="6">
    <source>
        <dbReference type="ARBA" id="ARBA00023146"/>
    </source>
</evidence>
<keyword evidence="4" id="KW-0067">ATP-binding</keyword>
<name>A0A645GY69_9ZZZZ</name>
<dbReference type="GO" id="GO:0005737">
    <property type="term" value="C:cytoplasm"/>
    <property type="evidence" value="ECO:0007669"/>
    <property type="project" value="TreeGrafter"/>
</dbReference>
<dbReference type="GO" id="GO:0005524">
    <property type="term" value="F:ATP binding"/>
    <property type="evidence" value="ECO:0007669"/>
    <property type="project" value="UniProtKB-KW"/>
</dbReference>
<comment type="caution">
    <text evidence="8">The sequence shown here is derived from an EMBL/GenBank/DDBJ whole genome shotgun (WGS) entry which is preliminary data.</text>
</comment>